<evidence type="ECO:0000256" key="1">
    <source>
        <dbReference type="SAM" id="SignalP"/>
    </source>
</evidence>
<sequence>MMMVLFMKMVVVLLLQFKIHNKDRILFVIADALRERFNANKNVLRGSPDINVCCCASVTILSAPNCGNLENIVEVFESSKEPPVDESDSNDTDESDSLMILKILIIGYIHHCVVGFACL</sequence>
<organism evidence="2 3">
    <name type="scientific">Helianthus annuus</name>
    <name type="common">Common sunflower</name>
    <dbReference type="NCBI Taxonomy" id="4232"/>
    <lineage>
        <taxon>Eukaryota</taxon>
        <taxon>Viridiplantae</taxon>
        <taxon>Streptophyta</taxon>
        <taxon>Embryophyta</taxon>
        <taxon>Tracheophyta</taxon>
        <taxon>Spermatophyta</taxon>
        <taxon>Magnoliopsida</taxon>
        <taxon>eudicotyledons</taxon>
        <taxon>Gunneridae</taxon>
        <taxon>Pentapetalae</taxon>
        <taxon>asterids</taxon>
        <taxon>campanulids</taxon>
        <taxon>Asterales</taxon>
        <taxon>Asteraceae</taxon>
        <taxon>Asteroideae</taxon>
        <taxon>Heliantheae alliance</taxon>
        <taxon>Heliantheae</taxon>
        <taxon>Helianthus</taxon>
    </lineage>
</organism>
<protein>
    <submittedName>
        <fullName evidence="2">Uncharacterized protein</fullName>
    </submittedName>
</protein>
<evidence type="ECO:0000313" key="3">
    <source>
        <dbReference type="Proteomes" id="UP000215914"/>
    </source>
</evidence>
<keyword evidence="3" id="KW-1185">Reference proteome</keyword>
<gene>
    <name evidence="2" type="ORF">HannXRQ_Chr11g0327491</name>
</gene>
<accession>A0A251T8F8</accession>
<dbReference type="AlphaFoldDB" id="A0A251T8F8"/>
<dbReference type="EMBL" id="CM007900">
    <property type="protein sequence ID" value="OTG07184.1"/>
    <property type="molecule type" value="Genomic_DNA"/>
</dbReference>
<reference evidence="3" key="1">
    <citation type="journal article" date="2017" name="Nature">
        <title>The sunflower genome provides insights into oil metabolism, flowering and Asterid evolution.</title>
        <authorList>
            <person name="Badouin H."/>
            <person name="Gouzy J."/>
            <person name="Grassa C.J."/>
            <person name="Murat F."/>
            <person name="Staton S.E."/>
            <person name="Cottret L."/>
            <person name="Lelandais-Briere C."/>
            <person name="Owens G.L."/>
            <person name="Carrere S."/>
            <person name="Mayjonade B."/>
            <person name="Legrand L."/>
            <person name="Gill N."/>
            <person name="Kane N.C."/>
            <person name="Bowers J.E."/>
            <person name="Hubner S."/>
            <person name="Bellec A."/>
            <person name="Berard A."/>
            <person name="Berges H."/>
            <person name="Blanchet N."/>
            <person name="Boniface M.C."/>
            <person name="Brunel D."/>
            <person name="Catrice O."/>
            <person name="Chaidir N."/>
            <person name="Claudel C."/>
            <person name="Donnadieu C."/>
            <person name="Faraut T."/>
            <person name="Fievet G."/>
            <person name="Helmstetter N."/>
            <person name="King M."/>
            <person name="Knapp S.J."/>
            <person name="Lai Z."/>
            <person name="Le Paslier M.C."/>
            <person name="Lippi Y."/>
            <person name="Lorenzon L."/>
            <person name="Mandel J.R."/>
            <person name="Marage G."/>
            <person name="Marchand G."/>
            <person name="Marquand E."/>
            <person name="Bret-Mestries E."/>
            <person name="Morien E."/>
            <person name="Nambeesan S."/>
            <person name="Nguyen T."/>
            <person name="Pegot-Espagnet P."/>
            <person name="Pouilly N."/>
            <person name="Raftis F."/>
            <person name="Sallet E."/>
            <person name="Schiex T."/>
            <person name="Thomas J."/>
            <person name="Vandecasteele C."/>
            <person name="Vares D."/>
            <person name="Vear F."/>
            <person name="Vautrin S."/>
            <person name="Crespi M."/>
            <person name="Mangin B."/>
            <person name="Burke J.M."/>
            <person name="Salse J."/>
            <person name="Munos S."/>
            <person name="Vincourt P."/>
            <person name="Rieseberg L.H."/>
            <person name="Langlade N.B."/>
        </authorList>
    </citation>
    <scope>NUCLEOTIDE SEQUENCE [LARGE SCALE GENOMIC DNA]</scope>
    <source>
        <strain evidence="3">cv. SF193</strain>
    </source>
</reference>
<dbReference type="InParanoid" id="A0A251T8F8"/>
<proteinExistence type="predicted"/>
<evidence type="ECO:0000313" key="2">
    <source>
        <dbReference type="EMBL" id="OTG07184.1"/>
    </source>
</evidence>
<name>A0A251T8F8_HELAN</name>
<feature type="chain" id="PRO_5013304403" evidence="1">
    <location>
        <begin position="22"/>
        <end position="119"/>
    </location>
</feature>
<feature type="signal peptide" evidence="1">
    <location>
        <begin position="1"/>
        <end position="21"/>
    </location>
</feature>
<dbReference type="Proteomes" id="UP000215914">
    <property type="component" value="Chromosome 11"/>
</dbReference>
<keyword evidence="1" id="KW-0732">Signal</keyword>